<dbReference type="VEuPathDB" id="HostDB:LOC118660167"/>
<sequence length="150" mass="15867">MTSINVRCSAPLRSALTALPSFFSSRPCATYTHPHPLMCGGSRSMKPTTRTANKSPGSGTQTDVIKMSTPLGMPRKRLSYHTSASLTKASPGTFFWCNGTLRNCMNSSDPGPCFVVTIVPQLTLYGESELTGCSLHPIPGPAGLPSSLSC</sequence>
<feature type="region of interest" description="Disordered" evidence="1">
    <location>
        <begin position="39"/>
        <end position="66"/>
    </location>
</feature>
<proteinExistence type="predicted"/>
<keyword evidence="3" id="KW-1185">Reference proteome</keyword>
<organism evidence="2 3">
    <name type="scientific">Myotis myotis</name>
    <name type="common">Greater mouse-eared bat</name>
    <name type="synonym">Vespertilio myotis</name>
    <dbReference type="NCBI Taxonomy" id="51298"/>
    <lineage>
        <taxon>Eukaryota</taxon>
        <taxon>Metazoa</taxon>
        <taxon>Chordata</taxon>
        <taxon>Craniata</taxon>
        <taxon>Vertebrata</taxon>
        <taxon>Euteleostomi</taxon>
        <taxon>Mammalia</taxon>
        <taxon>Eutheria</taxon>
        <taxon>Laurasiatheria</taxon>
        <taxon>Chiroptera</taxon>
        <taxon>Yangochiroptera</taxon>
        <taxon>Vespertilionidae</taxon>
        <taxon>Myotis</taxon>
    </lineage>
</organism>
<comment type="caution">
    <text evidence="2">The sequence shown here is derived from an EMBL/GenBank/DDBJ whole genome shotgun (WGS) entry which is preliminary data.</text>
</comment>
<gene>
    <name evidence="2" type="ORF">mMyoMyo1_011102</name>
</gene>
<dbReference type="EMBL" id="JABWUV010000004">
    <property type="protein sequence ID" value="KAF6360144.1"/>
    <property type="molecule type" value="Genomic_DNA"/>
</dbReference>
<evidence type="ECO:0000313" key="2">
    <source>
        <dbReference type="EMBL" id="KAF6360144.1"/>
    </source>
</evidence>
<reference evidence="2 3" key="1">
    <citation type="journal article" date="2020" name="Nature">
        <title>Six reference-quality genomes reveal evolution of bat adaptations.</title>
        <authorList>
            <person name="Jebb D."/>
            <person name="Huang Z."/>
            <person name="Pippel M."/>
            <person name="Hughes G.M."/>
            <person name="Lavrichenko K."/>
            <person name="Devanna P."/>
            <person name="Winkler S."/>
            <person name="Jermiin L.S."/>
            <person name="Skirmuntt E.C."/>
            <person name="Katzourakis A."/>
            <person name="Burkitt-Gray L."/>
            <person name="Ray D.A."/>
            <person name="Sullivan K.A.M."/>
            <person name="Roscito J.G."/>
            <person name="Kirilenko B.M."/>
            <person name="Davalos L.M."/>
            <person name="Corthals A.P."/>
            <person name="Power M.L."/>
            <person name="Jones G."/>
            <person name="Ransome R.D."/>
            <person name="Dechmann D.K.N."/>
            <person name="Locatelli A.G."/>
            <person name="Puechmaille S.J."/>
            <person name="Fedrigo O."/>
            <person name="Jarvis E.D."/>
            <person name="Hiller M."/>
            <person name="Vernes S.C."/>
            <person name="Myers E.W."/>
            <person name="Teeling E.C."/>
        </authorList>
    </citation>
    <scope>NUCLEOTIDE SEQUENCE [LARGE SCALE GENOMIC DNA]</scope>
    <source>
        <strain evidence="2">MMyoMyo1</strain>
        <tissue evidence="2">Flight muscle</tissue>
    </source>
</reference>
<dbReference type="Proteomes" id="UP000527355">
    <property type="component" value="Unassembled WGS sequence"/>
</dbReference>
<evidence type="ECO:0000313" key="3">
    <source>
        <dbReference type="Proteomes" id="UP000527355"/>
    </source>
</evidence>
<dbReference type="AlphaFoldDB" id="A0A7J7YE45"/>
<name>A0A7J7YE45_MYOMY</name>
<feature type="compositionally biased region" description="Polar residues" evidence="1">
    <location>
        <begin position="45"/>
        <end position="63"/>
    </location>
</feature>
<accession>A0A7J7YE45</accession>
<protein>
    <submittedName>
        <fullName evidence="2">Uncharacterized protein</fullName>
    </submittedName>
</protein>
<evidence type="ECO:0000256" key="1">
    <source>
        <dbReference type="SAM" id="MobiDB-lite"/>
    </source>
</evidence>